<proteinExistence type="predicted"/>
<dbReference type="Pfam" id="PF05056">
    <property type="entry name" value="DUF674"/>
    <property type="match status" value="2"/>
</dbReference>
<accession>A0A6A6L7A2</accession>
<evidence type="ECO:0000313" key="2">
    <source>
        <dbReference type="Proteomes" id="UP000467840"/>
    </source>
</evidence>
<gene>
    <name evidence="1" type="ORF">GH714_035523</name>
</gene>
<protein>
    <recommendedName>
        <fullName evidence="3">DUF674 domain-containing protein</fullName>
    </recommendedName>
</protein>
<dbReference type="AlphaFoldDB" id="A0A6A6L7A2"/>
<name>A0A6A6L7A2_HEVBR</name>
<keyword evidence="2" id="KW-1185">Reference proteome</keyword>
<reference evidence="1 2" key="1">
    <citation type="journal article" date="2020" name="Mol. Plant">
        <title>The Chromosome-Based Rubber Tree Genome Provides New Insights into Spurge Genome Evolution and Rubber Biosynthesis.</title>
        <authorList>
            <person name="Liu J."/>
            <person name="Shi C."/>
            <person name="Shi C.C."/>
            <person name="Li W."/>
            <person name="Zhang Q.J."/>
            <person name="Zhang Y."/>
            <person name="Li K."/>
            <person name="Lu H.F."/>
            <person name="Shi C."/>
            <person name="Zhu S.T."/>
            <person name="Xiao Z.Y."/>
            <person name="Nan H."/>
            <person name="Yue Y."/>
            <person name="Zhu X.G."/>
            <person name="Wu Y."/>
            <person name="Hong X.N."/>
            <person name="Fan G.Y."/>
            <person name="Tong Y."/>
            <person name="Zhang D."/>
            <person name="Mao C.L."/>
            <person name="Liu Y.L."/>
            <person name="Hao S.J."/>
            <person name="Liu W.Q."/>
            <person name="Lv M.Q."/>
            <person name="Zhang H.B."/>
            <person name="Liu Y."/>
            <person name="Hu-Tang G.R."/>
            <person name="Wang J.P."/>
            <person name="Wang J.H."/>
            <person name="Sun Y.H."/>
            <person name="Ni S.B."/>
            <person name="Chen W.B."/>
            <person name="Zhang X.C."/>
            <person name="Jiao Y.N."/>
            <person name="Eichler E.E."/>
            <person name="Li G.H."/>
            <person name="Liu X."/>
            <person name="Gao L.Z."/>
        </authorList>
    </citation>
    <scope>NUCLEOTIDE SEQUENCE [LARGE SCALE GENOMIC DNA]</scope>
    <source>
        <strain evidence="2">cv. GT1</strain>
        <tissue evidence="1">Leaf</tissue>
    </source>
</reference>
<dbReference type="EMBL" id="JAAGAX010000013">
    <property type="protein sequence ID" value="KAF2295983.1"/>
    <property type="molecule type" value="Genomic_DNA"/>
</dbReference>
<comment type="caution">
    <text evidence="1">The sequence shown here is derived from an EMBL/GenBank/DDBJ whole genome shotgun (WGS) entry which is preliminary data.</text>
</comment>
<sequence>MATSKACLKLLIDKKSQKVLFAEAGKDFVDFLLYLLTLPLGSVIRLLTEQDMVGCLGNLYKSVDELSESYMNTSETKESILKKTVSISATEFPLLECGNNTVKETSRACPSRVSPLYRRRNVLSSEQVISSEQVPSAEKGFVKGVVTYLVMDNLAVSPLSSISSITLLNKFEIQDLSALEERVVDLDMDEALKLLIKESLQSKTVLTKVFLGSMENQDVINEVVRN</sequence>
<evidence type="ECO:0008006" key="3">
    <source>
        <dbReference type="Google" id="ProtNLM"/>
    </source>
</evidence>
<dbReference type="InterPro" id="IPR007750">
    <property type="entry name" value="DUF674"/>
</dbReference>
<organism evidence="1 2">
    <name type="scientific">Hevea brasiliensis</name>
    <name type="common">Para rubber tree</name>
    <name type="synonym">Siphonia brasiliensis</name>
    <dbReference type="NCBI Taxonomy" id="3981"/>
    <lineage>
        <taxon>Eukaryota</taxon>
        <taxon>Viridiplantae</taxon>
        <taxon>Streptophyta</taxon>
        <taxon>Embryophyta</taxon>
        <taxon>Tracheophyta</taxon>
        <taxon>Spermatophyta</taxon>
        <taxon>Magnoliopsida</taxon>
        <taxon>eudicotyledons</taxon>
        <taxon>Gunneridae</taxon>
        <taxon>Pentapetalae</taxon>
        <taxon>rosids</taxon>
        <taxon>fabids</taxon>
        <taxon>Malpighiales</taxon>
        <taxon>Euphorbiaceae</taxon>
        <taxon>Crotonoideae</taxon>
        <taxon>Micrandreae</taxon>
        <taxon>Hevea</taxon>
    </lineage>
</organism>
<dbReference type="PANTHER" id="PTHR33103">
    <property type="entry name" value="OS01G0153900 PROTEIN"/>
    <property type="match status" value="1"/>
</dbReference>
<dbReference type="PANTHER" id="PTHR33103:SF19">
    <property type="entry name" value="OS09G0544700 PROTEIN"/>
    <property type="match status" value="1"/>
</dbReference>
<evidence type="ECO:0000313" key="1">
    <source>
        <dbReference type="EMBL" id="KAF2295983.1"/>
    </source>
</evidence>
<dbReference type="Proteomes" id="UP000467840">
    <property type="component" value="Chromosome 7"/>
</dbReference>